<protein>
    <submittedName>
        <fullName evidence="7">O-antigen ligase</fullName>
    </submittedName>
</protein>
<dbReference type="InterPro" id="IPR007016">
    <property type="entry name" value="O-antigen_ligase-rel_domated"/>
</dbReference>
<dbReference type="Pfam" id="PF04932">
    <property type="entry name" value="Wzy_C"/>
    <property type="match status" value="1"/>
</dbReference>
<dbReference type="Proteomes" id="UP000292298">
    <property type="component" value="Unassembled WGS sequence"/>
</dbReference>
<evidence type="ECO:0000313" key="7">
    <source>
        <dbReference type="EMBL" id="RZU98600.1"/>
    </source>
</evidence>
<feature type="transmembrane region" description="Helical" evidence="5">
    <location>
        <begin position="43"/>
        <end position="63"/>
    </location>
</feature>
<dbReference type="SUPFAM" id="SSF48452">
    <property type="entry name" value="TPR-like"/>
    <property type="match status" value="1"/>
</dbReference>
<keyword evidence="3 5" id="KW-1133">Transmembrane helix</keyword>
<evidence type="ECO:0000256" key="4">
    <source>
        <dbReference type="ARBA" id="ARBA00023136"/>
    </source>
</evidence>
<organism evidence="7 8">
    <name type="scientific">Spiribacter vilamensis</name>
    <dbReference type="NCBI Taxonomy" id="531306"/>
    <lineage>
        <taxon>Bacteria</taxon>
        <taxon>Pseudomonadati</taxon>
        <taxon>Pseudomonadota</taxon>
        <taxon>Gammaproteobacteria</taxon>
        <taxon>Chromatiales</taxon>
        <taxon>Ectothiorhodospiraceae</taxon>
        <taxon>Spiribacter</taxon>
    </lineage>
</organism>
<feature type="transmembrane region" description="Helical" evidence="5">
    <location>
        <begin position="194"/>
        <end position="211"/>
    </location>
</feature>
<dbReference type="AlphaFoldDB" id="A0A4Q8D068"/>
<feature type="transmembrane region" description="Helical" evidence="5">
    <location>
        <begin position="343"/>
        <end position="362"/>
    </location>
</feature>
<gene>
    <name evidence="7" type="ORF">EV698_0854</name>
</gene>
<dbReference type="OrthoDB" id="7059610at2"/>
<evidence type="ECO:0000256" key="2">
    <source>
        <dbReference type="ARBA" id="ARBA00022692"/>
    </source>
</evidence>
<name>A0A4Q8D068_9GAMM</name>
<feature type="transmembrane region" description="Helical" evidence="5">
    <location>
        <begin position="438"/>
        <end position="458"/>
    </location>
</feature>
<dbReference type="InterPro" id="IPR011990">
    <property type="entry name" value="TPR-like_helical_dom_sf"/>
</dbReference>
<evidence type="ECO:0000256" key="1">
    <source>
        <dbReference type="ARBA" id="ARBA00004141"/>
    </source>
</evidence>
<feature type="transmembrane region" description="Helical" evidence="5">
    <location>
        <begin position="217"/>
        <end position="236"/>
    </location>
</feature>
<keyword evidence="8" id="KW-1185">Reference proteome</keyword>
<feature type="transmembrane region" description="Helical" evidence="5">
    <location>
        <begin position="100"/>
        <end position="119"/>
    </location>
</feature>
<dbReference type="PANTHER" id="PTHR37422:SF23">
    <property type="entry name" value="TEICHURONIC ACID BIOSYNTHESIS PROTEIN TUAE"/>
    <property type="match status" value="1"/>
</dbReference>
<feature type="transmembrane region" description="Helical" evidence="5">
    <location>
        <begin position="164"/>
        <end position="182"/>
    </location>
</feature>
<feature type="domain" description="O-antigen ligase-related" evidence="6">
    <location>
        <begin position="201"/>
        <end position="351"/>
    </location>
</feature>
<feature type="transmembrane region" description="Helical" evidence="5">
    <location>
        <begin position="374"/>
        <end position="393"/>
    </location>
</feature>
<evidence type="ECO:0000256" key="5">
    <source>
        <dbReference type="SAM" id="Phobius"/>
    </source>
</evidence>
<keyword evidence="2 5" id="KW-0812">Transmembrane</keyword>
<reference evidence="7 8" key="1">
    <citation type="submission" date="2019-02" db="EMBL/GenBank/DDBJ databases">
        <title>Genomic Encyclopedia of Type Strains, Phase IV (KMG-IV): sequencing the most valuable type-strain genomes for metagenomic binning, comparative biology and taxonomic classification.</title>
        <authorList>
            <person name="Goeker M."/>
        </authorList>
    </citation>
    <scope>NUCLEOTIDE SEQUENCE [LARGE SCALE GENOMIC DNA]</scope>
    <source>
        <strain evidence="7 8">DSM 21056</strain>
    </source>
</reference>
<dbReference type="GO" id="GO:0016020">
    <property type="term" value="C:membrane"/>
    <property type="evidence" value="ECO:0007669"/>
    <property type="project" value="UniProtKB-SubCell"/>
</dbReference>
<dbReference type="InterPro" id="IPR051533">
    <property type="entry name" value="WaaL-like"/>
</dbReference>
<comment type="subcellular location">
    <subcellularLocation>
        <location evidence="1">Membrane</location>
        <topology evidence="1">Multi-pass membrane protein</topology>
    </subcellularLocation>
</comment>
<dbReference type="GO" id="GO:0016874">
    <property type="term" value="F:ligase activity"/>
    <property type="evidence" value="ECO:0007669"/>
    <property type="project" value="UniProtKB-KW"/>
</dbReference>
<dbReference type="PANTHER" id="PTHR37422">
    <property type="entry name" value="TEICHURONIC ACID BIOSYNTHESIS PROTEIN TUAE"/>
    <property type="match status" value="1"/>
</dbReference>
<evidence type="ECO:0000313" key="8">
    <source>
        <dbReference type="Proteomes" id="UP000292298"/>
    </source>
</evidence>
<dbReference type="EMBL" id="SHLI01000001">
    <property type="protein sequence ID" value="RZU98600.1"/>
    <property type="molecule type" value="Genomic_DNA"/>
</dbReference>
<sequence>MAGNAANTMTPSMTAPNKWLPAAVVLIALTAAGIGQANPTSHFIGLGIMGSVSLLGLIVAVVHARSQPSIPLGPVGMLLLLFWGWGALAVLWSQVPDQTVLQMIKFGAIVAAYLSWRIVMAPQGRHIAPMLYGLLIVAGLIMAVGMIGQAFTGHRAQALFLNPNSAAALLNVIWPAAAVAWLVGTDRMLDLSRLQRFMPGVLFLLVFAAGLDGGRASFLALFTALIVVVGGAAYALQTRWRRLAGVAGLVIGALVLAYLANLFGLTEGRPLADRVASLADPSEAGQVRFLMWSATWDMIQENPWLGIGPGVFWLAYAAVRPAGDGSAGQYAHNDYLQFWVERGLPGLLIVIALIAVCTWLFFRSVRAGRARQRTPAERGAVIAAFAAIGGIGFHGLFSYQLQLPAVMIPVALLLAELERMNGDTLAVNVPMPAWRRPLIFASASGLVASVLLGLFLIASSQYYVERGQEQLRDGEIFAAEQSFSKAMTRWSMTDVPWLVKALLYVRVSENLSEDRIWGGETVFSEAQRFLDEAERRNSLRSTPARLRAKLFLTENSSSGTEIAQAFDAALSRNPRDVGARLSYIGFLENKGEDAKAQGILEKGIDLEYSRFSSGMRFYQAVSTDFSDYLTPYSKINAESKLEKIKREIGGEISFEASRLEIN</sequence>
<keyword evidence="7" id="KW-0436">Ligase</keyword>
<evidence type="ECO:0000259" key="6">
    <source>
        <dbReference type="Pfam" id="PF04932"/>
    </source>
</evidence>
<feature type="transmembrane region" description="Helical" evidence="5">
    <location>
        <begin position="75"/>
        <end position="94"/>
    </location>
</feature>
<feature type="transmembrane region" description="Helical" evidence="5">
    <location>
        <begin position="131"/>
        <end position="152"/>
    </location>
</feature>
<proteinExistence type="predicted"/>
<accession>A0A4Q8D068</accession>
<evidence type="ECO:0000256" key="3">
    <source>
        <dbReference type="ARBA" id="ARBA00022989"/>
    </source>
</evidence>
<feature type="transmembrane region" description="Helical" evidence="5">
    <location>
        <begin position="243"/>
        <end position="263"/>
    </location>
</feature>
<comment type="caution">
    <text evidence="7">The sequence shown here is derived from an EMBL/GenBank/DDBJ whole genome shotgun (WGS) entry which is preliminary data.</text>
</comment>
<keyword evidence="4 5" id="KW-0472">Membrane</keyword>